<gene>
    <name evidence="2" type="primary">AIR9_0</name>
    <name evidence="2" type="ORF">CK203_085968</name>
</gene>
<dbReference type="Proteomes" id="UP000288805">
    <property type="component" value="Unassembled WGS sequence"/>
</dbReference>
<protein>
    <submittedName>
        <fullName evidence="2">Microtubule-associated protein AIR9</fullName>
    </submittedName>
</protein>
<dbReference type="EMBL" id="QGNW01001481">
    <property type="protein sequence ID" value="RVW39510.1"/>
    <property type="molecule type" value="Genomic_DNA"/>
</dbReference>
<organism evidence="2 3">
    <name type="scientific">Vitis vinifera</name>
    <name type="common">Grape</name>
    <dbReference type="NCBI Taxonomy" id="29760"/>
    <lineage>
        <taxon>Eukaryota</taxon>
        <taxon>Viridiplantae</taxon>
        <taxon>Streptophyta</taxon>
        <taxon>Embryophyta</taxon>
        <taxon>Tracheophyta</taxon>
        <taxon>Spermatophyta</taxon>
        <taxon>Magnoliopsida</taxon>
        <taxon>eudicotyledons</taxon>
        <taxon>Gunneridae</taxon>
        <taxon>Pentapetalae</taxon>
        <taxon>rosids</taxon>
        <taxon>Vitales</taxon>
        <taxon>Vitaceae</taxon>
        <taxon>Viteae</taxon>
        <taxon>Vitis</taxon>
    </lineage>
</organism>
<dbReference type="InterPro" id="IPR056284">
    <property type="entry name" value="AIR9-like_A9"/>
</dbReference>
<proteinExistence type="predicted"/>
<evidence type="ECO:0000259" key="1">
    <source>
        <dbReference type="Pfam" id="PF23197"/>
    </source>
</evidence>
<evidence type="ECO:0000313" key="2">
    <source>
        <dbReference type="EMBL" id="RVW39510.1"/>
    </source>
</evidence>
<dbReference type="AlphaFoldDB" id="A0A438DVS1"/>
<accession>A0A438DVS1</accession>
<sequence>MFHLTAPPSVNNVRIIGVPVEGNTIKGVGDYFGGREGPSKFDWLRENLEAGDFVLVSSGTAEYTLTKEDVGRRLAFVYVPMNFEGQEGESVSVVSETIKQGMYIFVSNFHGLYF</sequence>
<evidence type="ECO:0000313" key="3">
    <source>
        <dbReference type="Proteomes" id="UP000288805"/>
    </source>
</evidence>
<name>A0A438DVS1_VITVI</name>
<comment type="caution">
    <text evidence="2">The sequence shown here is derived from an EMBL/GenBank/DDBJ whole genome shotgun (WGS) entry which is preliminary data.</text>
</comment>
<feature type="domain" description="AIR9-like A9" evidence="1">
    <location>
        <begin position="9"/>
        <end position="95"/>
    </location>
</feature>
<dbReference type="Pfam" id="PF23197">
    <property type="entry name" value="IG_AIR9"/>
    <property type="match status" value="1"/>
</dbReference>
<reference evidence="2 3" key="1">
    <citation type="journal article" date="2018" name="PLoS Genet.">
        <title>Population sequencing reveals clonal diversity and ancestral inbreeding in the grapevine cultivar Chardonnay.</title>
        <authorList>
            <person name="Roach M.J."/>
            <person name="Johnson D.L."/>
            <person name="Bohlmann J."/>
            <person name="van Vuuren H.J."/>
            <person name="Jones S.J."/>
            <person name="Pretorius I.S."/>
            <person name="Schmidt S.A."/>
            <person name="Borneman A.R."/>
        </authorList>
    </citation>
    <scope>NUCLEOTIDE SEQUENCE [LARGE SCALE GENOMIC DNA]</scope>
    <source>
        <strain evidence="3">cv. Chardonnay</strain>
        <tissue evidence="2">Leaf</tissue>
    </source>
</reference>